<dbReference type="InterPro" id="IPR045192">
    <property type="entry name" value="AP180-like"/>
</dbReference>
<organism evidence="11 12">
    <name type="scientific">Psophocarpus tetragonolobus</name>
    <name type="common">Winged bean</name>
    <name type="synonym">Dolichos tetragonolobus</name>
    <dbReference type="NCBI Taxonomy" id="3891"/>
    <lineage>
        <taxon>Eukaryota</taxon>
        <taxon>Viridiplantae</taxon>
        <taxon>Streptophyta</taxon>
        <taxon>Embryophyta</taxon>
        <taxon>Tracheophyta</taxon>
        <taxon>Spermatophyta</taxon>
        <taxon>Magnoliopsida</taxon>
        <taxon>eudicotyledons</taxon>
        <taxon>Gunneridae</taxon>
        <taxon>Pentapetalae</taxon>
        <taxon>rosids</taxon>
        <taxon>fabids</taxon>
        <taxon>Fabales</taxon>
        <taxon>Fabaceae</taxon>
        <taxon>Papilionoideae</taxon>
        <taxon>50 kb inversion clade</taxon>
        <taxon>NPAAA clade</taxon>
        <taxon>indigoferoid/millettioid clade</taxon>
        <taxon>Phaseoleae</taxon>
        <taxon>Psophocarpus</taxon>
    </lineage>
</organism>
<dbReference type="GO" id="GO:0005794">
    <property type="term" value="C:Golgi apparatus"/>
    <property type="evidence" value="ECO:0007669"/>
    <property type="project" value="UniProtKB-SubCell"/>
</dbReference>
<gene>
    <name evidence="11" type="ORF">VNO78_02979</name>
</gene>
<evidence type="ECO:0000256" key="1">
    <source>
        <dbReference type="ARBA" id="ARBA00004132"/>
    </source>
</evidence>
<dbReference type="GO" id="GO:0005546">
    <property type="term" value="F:phosphatidylinositol-4,5-bisphosphate binding"/>
    <property type="evidence" value="ECO:0007669"/>
    <property type="project" value="TreeGrafter"/>
</dbReference>
<accession>A0AAN9TD23</accession>
<evidence type="ECO:0000256" key="8">
    <source>
        <dbReference type="ARBA" id="ARBA00023329"/>
    </source>
</evidence>
<evidence type="ECO:0000256" key="4">
    <source>
        <dbReference type="ARBA" id="ARBA00022583"/>
    </source>
</evidence>
<keyword evidence="6" id="KW-0472">Membrane</keyword>
<dbReference type="FunFam" id="1.20.58.150:FF:000005">
    <property type="entry name" value="putative clathrin assembly protein At2g25430"/>
    <property type="match status" value="1"/>
</dbReference>
<evidence type="ECO:0000256" key="5">
    <source>
        <dbReference type="ARBA" id="ARBA00023034"/>
    </source>
</evidence>
<keyword evidence="8" id="KW-0968">Cytoplasmic vesicle</keyword>
<dbReference type="PANTHER" id="PTHR22951:SF110">
    <property type="entry name" value="CLATHRIN ASSEMBLY PROTEIN"/>
    <property type="match status" value="1"/>
</dbReference>
<dbReference type="CDD" id="cd03564">
    <property type="entry name" value="ANTH_N"/>
    <property type="match status" value="1"/>
</dbReference>
<keyword evidence="12" id="KW-1185">Reference proteome</keyword>
<dbReference type="GO" id="GO:0006900">
    <property type="term" value="P:vesicle budding from membrane"/>
    <property type="evidence" value="ECO:0007669"/>
    <property type="project" value="TreeGrafter"/>
</dbReference>
<dbReference type="SMART" id="SM00273">
    <property type="entry name" value="ENTH"/>
    <property type="match status" value="1"/>
</dbReference>
<dbReference type="GO" id="GO:0005905">
    <property type="term" value="C:clathrin-coated pit"/>
    <property type="evidence" value="ECO:0007669"/>
    <property type="project" value="UniProtKB-SubCell"/>
</dbReference>
<sequence>MKKAFRLTKFNGDHKGLDAAIVKATNYKNVLPKEKHIRTIFQSLSPSKPRSEVVYCIHGLCTRFSQTNNWAVAMKTLIVIHRAIRELDTSIWEELVNYSQVKGYMIDLSYIHDKSIPNDYSIWIRNYALYLEERLQCFIIVNYDVATNSSKYSEKLDTQDLLEQLPALQNLLSCLLDCKPWGAVACNRLIQFALSIVANESVKLYVAITIRVVELLDKFFEMHHSDASSSLQIYKKSMNQAQRLSEFFENCKSLEFGRGQKFINIKMPPTSFMITMEEYIKEAPSSLMLEYNKDVNSEGATTTEIVGSVGDLSTKHNHIANKSIDHSEENSMDLPSPQVAELMGLYDLLTGASEFDEKCLTMTIPPNEKFLNSNDGENRENPITSWEVALFTDTESYHENEVAETKHTEKTTGMEVSKLDNLYEEAIVDTQQSVMTNNTTKLTSNPFHSEASYDNQCSMAVPPPTLQNHYCVVPNMSSPIPADMVGMPYQHLLQQQNEPSAMNKQSTNPFDETNMMSLSPSQNT</sequence>
<dbReference type="SUPFAM" id="SSF89009">
    <property type="entry name" value="GAT-like domain"/>
    <property type="match status" value="1"/>
</dbReference>
<evidence type="ECO:0000256" key="6">
    <source>
        <dbReference type="ARBA" id="ARBA00023136"/>
    </source>
</evidence>
<dbReference type="GO" id="GO:0032050">
    <property type="term" value="F:clathrin heavy chain binding"/>
    <property type="evidence" value="ECO:0007669"/>
    <property type="project" value="TreeGrafter"/>
</dbReference>
<dbReference type="AlphaFoldDB" id="A0AAN9TD23"/>
<dbReference type="PROSITE" id="PS50942">
    <property type="entry name" value="ENTH"/>
    <property type="match status" value="1"/>
</dbReference>
<evidence type="ECO:0000256" key="9">
    <source>
        <dbReference type="SAM" id="MobiDB-lite"/>
    </source>
</evidence>
<evidence type="ECO:0000313" key="12">
    <source>
        <dbReference type="Proteomes" id="UP001386955"/>
    </source>
</evidence>
<keyword evidence="4" id="KW-0254">Endocytosis</keyword>
<evidence type="ECO:0000259" key="10">
    <source>
        <dbReference type="PROSITE" id="PS50942"/>
    </source>
</evidence>
<name>A0AAN9TD23_PSOTE</name>
<evidence type="ECO:0000256" key="2">
    <source>
        <dbReference type="ARBA" id="ARBA00004555"/>
    </source>
</evidence>
<keyword evidence="7" id="KW-0168">Coated pit</keyword>
<dbReference type="InterPro" id="IPR048050">
    <property type="entry name" value="ANTH_N_plant"/>
</dbReference>
<dbReference type="SUPFAM" id="SSF48464">
    <property type="entry name" value="ENTH/VHS domain"/>
    <property type="match status" value="1"/>
</dbReference>
<keyword evidence="5" id="KW-0333">Golgi apparatus</keyword>
<proteinExistence type="predicted"/>
<comment type="caution">
    <text evidence="11">The sequence shown here is derived from an EMBL/GenBank/DDBJ whole genome shotgun (WGS) entry which is preliminary data.</text>
</comment>
<dbReference type="GO" id="GO:0000149">
    <property type="term" value="F:SNARE binding"/>
    <property type="evidence" value="ECO:0007669"/>
    <property type="project" value="TreeGrafter"/>
</dbReference>
<dbReference type="InterPro" id="IPR014712">
    <property type="entry name" value="ANTH_dom_sf"/>
</dbReference>
<dbReference type="InterPro" id="IPR011417">
    <property type="entry name" value="ANTH_dom"/>
</dbReference>
<reference evidence="11 12" key="1">
    <citation type="submission" date="2024-01" db="EMBL/GenBank/DDBJ databases">
        <title>The genomes of 5 underutilized Papilionoideae crops provide insights into root nodulation and disease resistanc.</title>
        <authorList>
            <person name="Jiang F."/>
        </authorList>
    </citation>
    <scope>NUCLEOTIDE SEQUENCE [LARGE SCALE GENOMIC DNA]</scope>
    <source>
        <strain evidence="11">DUOXIRENSHENG_FW03</strain>
        <tissue evidence="11">Leaves</tissue>
    </source>
</reference>
<comment type="subcellular location">
    <subcellularLocation>
        <location evidence="1">Cytoplasmic vesicle</location>
        <location evidence="1">Clathrin-coated vesicle</location>
    </subcellularLocation>
    <subcellularLocation>
        <location evidence="2">Golgi apparatus</location>
    </subcellularLocation>
    <subcellularLocation>
        <location evidence="3">Membrane</location>
        <location evidence="3">Clathrin-coated pit</location>
    </subcellularLocation>
</comment>
<evidence type="ECO:0000256" key="7">
    <source>
        <dbReference type="ARBA" id="ARBA00023176"/>
    </source>
</evidence>
<feature type="domain" description="ENTH" evidence="10">
    <location>
        <begin position="9"/>
        <end position="145"/>
    </location>
</feature>
<evidence type="ECO:0000313" key="11">
    <source>
        <dbReference type="EMBL" id="KAK7411545.1"/>
    </source>
</evidence>
<dbReference type="GO" id="GO:0072583">
    <property type="term" value="P:clathrin-dependent endocytosis"/>
    <property type="evidence" value="ECO:0007669"/>
    <property type="project" value="InterPro"/>
</dbReference>
<dbReference type="GO" id="GO:0030136">
    <property type="term" value="C:clathrin-coated vesicle"/>
    <property type="evidence" value="ECO:0007669"/>
    <property type="project" value="UniProtKB-SubCell"/>
</dbReference>
<dbReference type="GO" id="GO:0005545">
    <property type="term" value="F:1-phosphatidylinositol binding"/>
    <property type="evidence" value="ECO:0007669"/>
    <property type="project" value="InterPro"/>
</dbReference>
<dbReference type="Gene3D" id="1.25.40.90">
    <property type="match status" value="1"/>
</dbReference>
<dbReference type="InterPro" id="IPR013809">
    <property type="entry name" value="ENTH"/>
</dbReference>
<dbReference type="PANTHER" id="PTHR22951">
    <property type="entry name" value="CLATHRIN ASSEMBLY PROTEIN"/>
    <property type="match status" value="1"/>
</dbReference>
<feature type="region of interest" description="Disordered" evidence="9">
    <location>
        <begin position="497"/>
        <end position="524"/>
    </location>
</feature>
<dbReference type="Gene3D" id="1.20.58.150">
    <property type="entry name" value="ANTH domain"/>
    <property type="match status" value="1"/>
</dbReference>
<dbReference type="GO" id="GO:0048268">
    <property type="term" value="P:clathrin coat assembly"/>
    <property type="evidence" value="ECO:0007669"/>
    <property type="project" value="InterPro"/>
</dbReference>
<dbReference type="Pfam" id="PF07651">
    <property type="entry name" value="ANTH"/>
    <property type="match status" value="1"/>
</dbReference>
<dbReference type="InterPro" id="IPR008942">
    <property type="entry name" value="ENTH_VHS"/>
</dbReference>
<protein>
    <recommendedName>
        <fullName evidence="10">ENTH domain-containing protein</fullName>
    </recommendedName>
</protein>
<evidence type="ECO:0000256" key="3">
    <source>
        <dbReference type="ARBA" id="ARBA00004600"/>
    </source>
</evidence>
<dbReference type="Proteomes" id="UP001386955">
    <property type="component" value="Unassembled WGS sequence"/>
</dbReference>
<dbReference type="EMBL" id="JAYMYS010000001">
    <property type="protein sequence ID" value="KAK7411545.1"/>
    <property type="molecule type" value="Genomic_DNA"/>
</dbReference>